<evidence type="ECO:0000256" key="3">
    <source>
        <dbReference type="ARBA" id="ARBA00022692"/>
    </source>
</evidence>
<keyword evidence="4 6" id="KW-1133">Transmembrane helix</keyword>
<comment type="subcellular location">
    <subcellularLocation>
        <location evidence="1">Cell membrane</location>
        <topology evidence="1">Multi-pass membrane protein</topology>
    </subcellularLocation>
</comment>
<protein>
    <submittedName>
        <fullName evidence="8">EamA family transporter</fullName>
    </submittedName>
</protein>
<feature type="domain" description="EamA" evidence="7">
    <location>
        <begin position="160"/>
        <end position="292"/>
    </location>
</feature>
<feature type="transmembrane region" description="Helical" evidence="6">
    <location>
        <begin position="106"/>
        <end position="122"/>
    </location>
</feature>
<feature type="transmembrane region" description="Helical" evidence="6">
    <location>
        <begin position="273"/>
        <end position="295"/>
    </location>
</feature>
<accession>A0ABT6Q950</accession>
<keyword evidence="5 6" id="KW-0472">Membrane</keyword>
<feature type="domain" description="EamA" evidence="7">
    <location>
        <begin position="21"/>
        <end position="145"/>
    </location>
</feature>
<evidence type="ECO:0000256" key="1">
    <source>
        <dbReference type="ARBA" id="ARBA00004651"/>
    </source>
</evidence>
<evidence type="ECO:0000313" key="9">
    <source>
        <dbReference type="Proteomes" id="UP001431775"/>
    </source>
</evidence>
<evidence type="ECO:0000313" key="8">
    <source>
        <dbReference type="EMBL" id="MDI2113435.1"/>
    </source>
</evidence>
<keyword evidence="9" id="KW-1185">Reference proteome</keyword>
<evidence type="ECO:0000256" key="2">
    <source>
        <dbReference type="ARBA" id="ARBA00022475"/>
    </source>
</evidence>
<evidence type="ECO:0000256" key="6">
    <source>
        <dbReference type="SAM" id="Phobius"/>
    </source>
</evidence>
<sequence>MSNIQQISNGKSKTLIATASGLLTILLWSSLAVMTTSLPNIPRFQLLWFGFGEAFIIGSIILACTGRLREMAQPFAPWFTAFCGIFFFHLFYFVGLNFAPPAKVTLLSYLWPTMLVVCIAFLSAKQFHIAYILGAVMGLVGTIFLLPPDHGALLTSGNLIGYFLGILCAIVWTIYSLVNRRYASVPTGMMIGVCGGISLVAMGIHFMFEPTVFPKNFKEILTIFYLGCGPMGIAFLAWDYATKSANLSLMGSLSYLAPLLSTLWLVLAGKAPATMGLFVAVLLIVGGAIVATYPLQKKKNSEC</sequence>
<proteinExistence type="predicted"/>
<dbReference type="InterPro" id="IPR000620">
    <property type="entry name" value="EamA_dom"/>
</dbReference>
<dbReference type="PANTHER" id="PTHR32322:SF18">
    <property type="entry name" value="S-ADENOSYLMETHIONINE_S-ADENOSYLHOMOCYSTEINE TRANSPORTER"/>
    <property type="match status" value="1"/>
</dbReference>
<name>A0ABT6Q950_9PROT</name>
<comment type="caution">
    <text evidence="8">The sequence shown here is derived from an EMBL/GenBank/DDBJ whole genome shotgun (WGS) entry which is preliminary data.</text>
</comment>
<feature type="transmembrane region" description="Helical" evidence="6">
    <location>
        <begin position="247"/>
        <end position="267"/>
    </location>
</feature>
<evidence type="ECO:0000256" key="4">
    <source>
        <dbReference type="ARBA" id="ARBA00022989"/>
    </source>
</evidence>
<evidence type="ECO:0000259" key="7">
    <source>
        <dbReference type="Pfam" id="PF00892"/>
    </source>
</evidence>
<keyword evidence="2" id="KW-1003">Cell membrane</keyword>
<feature type="transmembrane region" description="Helical" evidence="6">
    <location>
        <begin position="129"/>
        <end position="147"/>
    </location>
</feature>
<dbReference type="InterPro" id="IPR050638">
    <property type="entry name" value="AA-Vitamin_Transporters"/>
</dbReference>
<dbReference type="PANTHER" id="PTHR32322">
    <property type="entry name" value="INNER MEMBRANE TRANSPORTER"/>
    <property type="match status" value="1"/>
</dbReference>
<dbReference type="InterPro" id="IPR037185">
    <property type="entry name" value="EmrE-like"/>
</dbReference>
<dbReference type="EMBL" id="JASBAN010000001">
    <property type="protein sequence ID" value="MDI2113435.1"/>
    <property type="molecule type" value="Genomic_DNA"/>
</dbReference>
<dbReference type="Proteomes" id="UP001431775">
    <property type="component" value="Unassembled WGS sequence"/>
</dbReference>
<reference evidence="8" key="1">
    <citation type="submission" date="2023-05" db="EMBL/GenBank/DDBJ databases">
        <title>Whole genome sequence of Commensalibacter sp.</title>
        <authorList>
            <person name="Charoenyingcharoen P."/>
            <person name="Yukphan P."/>
        </authorList>
    </citation>
    <scope>NUCLEOTIDE SEQUENCE</scope>
    <source>
        <strain evidence="8">TBRC 10068</strain>
    </source>
</reference>
<dbReference type="Pfam" id="PF00892">
    <property type="entry name" value="EamA"/>
    <property type="match status" value="2"/>
</dbReference>
<feature type="transmembrane region" description="Helical" evidence="6">
    <location>
        <begin position="190"/>
        <end position="208"/>
    </location>
</feature>
<feature type="transmembrane region" description="Helical" evidence="6">
    <location>
        <begin position="48"/>
        <end position="68"/>
    </location>
</feature>
<keyword evidence="3 6" id="KW-0812">Transmembrane</keyword>
<dbReference type="RefSeq" id="WP_281463039.1">
    <property type="nucleotide sequence ID" value="NZ_JASBAN010000001.1"/>
</dbReference>
<gene>
    <name evidence="8" type="ORF">QJV33_09140</name>
</gene>
<evidence type="ECO:0000256" key="5">
    <source>
        <dbReference type="ARBA" id="ARBA00023136"/>
    </source>
</evidence>
<feature type="transmembrane region" description="Helical" evidence="6">
    <location>
        <begin position="220"/>
        <end position="240"/>
    </location>
</feature>
<dbReference type="SUPFAM" id="SSF103481">
    <property type="entry name" value="Multidrug resistance efflux transporter EmrE"/>
    <property type="match status" value="2"/>
</dbReference>
<feature type="transmembrane region" description="Helical" evidence="6">
    <location>
        <begin position="75"/>
        <end position="94"/>
    </location>
</feature>
<feature type="transmembrane region" description="Helical" evidence="6">
    <location>
        <begin position="159"/>
        <end position="178"/>
    </location>
</feature>
<organism evidence="8 9">
    <name type="scientific">Commensalibacter nepenthis</name>
    <dbReference type="NCBI Taxonomy" id="3043872"/>
    <lineage>
        <taxon>Bacteria</taxon>
        <taxon>Pseudomonadati</taxon>
        <taxon>Pseudomonadota</taxon>
        <taxon>Alphaproteobacteria</taxon>
        <taxon>Acetobacterales</taxon>
        <taxon>Acetobacteraceae</taxon>
    </lineage>
</organism>